<dbReference type="InterPro" id="IPR029058">
    <property type="entry name" value="AB_hydrolase_fold"/>
</dbReference>
<keyword evidence="2" id="KW-1185">Reference proteome</keyword>
<dbReference type="PANTHER" id="PTHR34853:SF1">
    <property type="entry name" value="LIPASE 5"/>
    <property type="match status" value="1"/>
</dbReference>
<organism evidence="1 2">
    <name type="scientific">Wickerhamiella sorbophila</name>
    <dbReference type="NCBI Taxonomy" id="45607"/>
    <lineage>
        <taxon>Eukaryota</taxon>
        <taxon>Fungi</taxon>
        <taxon>Dikarya</taxon>
        <taxon>Ascomycota</taxon>
        <taxon>Saccharomycotina</taxon>
        <taxon>Dipodascomycetes</taxon>
        <taxon>Dipodascales</taxon>
        <taxon>Trichomonascaceae</taxon>
        <taxon>Wickerhamiella</taxon>
    </lineage>
</organism>
<dbReference type="Pfam" id="PF03583">
    <property type="entry name" value="LIP"/>
    <property type="match status" value="1"/>
</dbReference>
<dbReference type="AlphaFoldDB" id="A0A2T0FD14"/>
<accession>A0A2T0FD14</accession>
<dbReference type="Proteomes" id="UP000238350">
    <property type="component" value="Unassembled WGS sequence"/>
</dbReference>
<sequence>MLNPFRLLALTFFADPSFDQQVKDGSVTSLPSIGNIPGIFGQPQLPANFISEGLSNPGTWPSLPSFNIPPSIFSWVGDNHQYPQTPAKDPFYDPPRSTYENLNNGDVIAIRPVGLDAVFPELSRAYQISYRSESATGNATVDVTTVMIPKNYDGKHVVSWQDWEDSNNLKCAPSYLFEAGLRDPTVDLMLLQGWALNVPDHEGLSSAFAVGYKSGKATLDSIRALKNAASQINLSYEDVGLYGYSGGSIATGFAIELQPTYAPDVQIKAASMGGVVASLNTTFYTINKGIFAGFAFGGLYGLATGYGVYDILEENLKADSRARANEVLDHCFTWDLLNYIGENVFDYTTLGAQAVNVPAIQYALEREHMGFAVPKVPIFIHQGASDEIAPVGKVDDLVDFYCQNGVHVIYERDNGVGHILEMVVGVANVIQYFQKVFNDDYVPPSCSNYQQAISNDHLDQASPDNKQALDRAILGDYSGYGLQNVAAF</sequence>
<comment type="caution">
    <text evidence="1">The sequence shown here is derived from an EMBL/GenBank/DDBJ whole genome shotgun (WGS) entry which is preliminary data.</text>
</comment>
<dbReference type="SMR" id="A0A2T0FD14"/>
<name>A0A2T0FD14_9ASCO</name>
<reference evidence="1 2" key="1">
    <citation type="submission" date="2017-04" db="EMBL/GenBank/DDBJ databases">
        <title>Genome sequencing of [Candida] sorbophila.</title>
        <authorList>
            <person name="Ahn J.O."/>
        </authorList>
    </citation>
    <scope>NUCLEOTIDE SEQUENCE [LARGE SCALE GENOMIC DNA]</scope>
    <source>
        <strain evidence="1 2">DS02</strain>
    </source>
</reference>
<protein>
    <submittedName>
        <fullName evidence="1">Lipase A</fullName>
    </submittedName>
</protein>
<dbReference type="RefSeq" id="XP_024662849.1">
    <property type="nucleotide sequence ID" value="XM_024807081.1"/>
</dbReference>
<dbReference type="OrthoDB" id="2373480at2759"/>
<dbReference type="GeneID" id="36514272"/>
<evidence type="ECO:0000313" key="1">
    <source>
        <dbReference type="EMBL" id="PRT52903.1"/>
    </source>
</evidence>
<dbReference type="GO" id="GO:0004806">
    <property type="term" value="F:triacylglycerol lipase activity"/>
    <property type="evidence" value="ECO:0007669"/>
    <property type="project" value="InterPro"/>
</dbReference>
<evidence type="ECO:0000313" key="2">
    <source>
        <dbReference type="Proteomes" id="UP000238350"/>
    </source>
</evidence>
<dbReference type="SUPFAM" id="SSF53474">
    <property type="entry name" value="alpha/beta-Hydrolases"/>
    <property type="match status" value="1"/>
</dbReference>
<dbReference type="PANTHER" id="PTHR34853">
    <property type="match status" value="1"/>
</dbReference>
<gene>
    <name evidence="1" type="ORF">B9G98_00523</name>
</gene>
<dbReference type="GO" id="GO:0016042">
    <property type="term" value="P:lipid catabolic process"/>
    <property type="evidence" value="ECO:0007669"/>
    <property type="project" value="InterPro"/>
</dbReference>
<dbReference type="Gene3D" id="1.10.260.130">
    <property type="match status" value="1"/>
</dbReference>
<proteinExistence type="predicted"/>
<dbReference type="Gene3D" id="3.40.50.1820">
    <property type="entry name" value="alpha/beta hydrolase"/>
    <property type="match status" value="1"/>
</dbReference>
<dbReference type="EMBL" id="NDIQ01000001">
    <property type="protein sequence ID" value="PRT52903.1"/>
    <property type="molecule type" value="Genomic_DNA"/>
</dbReference>
<dbReference type="InterPro" id="IPR005152">
    <property type="entry name" value="Lipase_secreted"/>
</dbReference>